<organism evidence="1 2">
    <name type="scientific">Solidesulfovibrio aerotolerans</name>
    <dbReference type="NCBI Taxonomy" id="295255"/>
    <lineage>
        <taxon>Bacteria</taxon>
        <taxon>Pseudomonadati</taxon>
        <taxon>Thermodesulfobacteriota</taxon>
        <taxon>Desulfovibrionia</taxon>
        <taxon>Desulfovibrionales</taxon>
        <taxon>Desulfovibrionaceae</taxon>
        <taxon>Solidesulfovibrio</taxon>
    </lineage>
</organism>
<gene>
    <name evidence="1" type="ORF">GTA51_00085</name>
</gene>
<evidence type="ECO:0008006" key="3">
    <source>
        <dbReference type="Google" id="ProtNLM"/>
    </source>
</evidence>
<comment type="caution">
    <text evidence="1">The sequence shown here is derived from an EMBL/GenBank/DDBJ whole genome shotgun (WGS) entry which is preliminary data.</text>
</comment>
<name>A0A7C9MYG4_9BACT</name>
<dbReference type="Proteomes" id="UP000482487">
    <property type="component" value="Unassembled WGS sequence"/>
</dbReference>
<evidence type="ECO:0000313" key="1">
    <source>
        <dbReference type="EMBL" id="MYL81537.1"/>
    </source>
</evidence>
<protein>
    <recommendedName>
        <fullName evidence="3">DUF169 domain-containing protein</fullName>
    </recommendedName>
</protein>
<dbReference type="AlphaFoldDB" id="A0A7C9MYG4"/>
<keyword evidence="2" id="KW-1185">Reference proteome</keyword>
<proteinExistence type="predicted"/>
<dbReference type="OrthoDB" id="5415699at2"/>
<dbReference type="PANTHER" id="PTHR37954:SF3">
    <property type="entry name" value="DUF169 DOMAIN-CONTAINING PROTEIN"/>
    <property type="match status" value="1"/>
</dbReference>
<dbReference type="InterPro" id="IPR003748">
    <property type="entry name" value="DUF169"/>
</dbReference>
<dbReference type="EMBL" id="WVUD01000001">
    <property type="protein sequence ID" value="MYL81537.1"/>
    <property type="molecule type" value="Genomic_DNA"/>
</dbReference>
<dbReference type="Pfam" id="PF02596">
    <property type="entry name" value="DUF169"/>
    <property type="match status" value="1"/>
</dbReference>
<dbReference type="PANTHER" id="PTHR37954">
    <property type="entry name" value="BLL4979 PROTEIN"/>
    <property type="match status" value="1"/>
</dbReference>
<dbReference type="RefSeq" id="WP_160957664.1">
    <property type="nucleotide sequence ID" value="NZ_WVUD01000001.1"/>
</dbReference>
<evidence type="ECO:0000313" key="2">
    <source>
        <dbReference type="Proteomes" id="UP000482487"/>
    </source>
</evidence>
<sequence length="267" mass="29232">METMTYQEMQRVLMDELRLMHYPIAIKYFFDQAELDAFKAKAEYYQSAKALTFCQAELGARMEGLTVLMGREQLGCGNAKCVFGWKEIDAAEIKGHLKYVRDLEQAERFVRSKPRLAGELLAVAVSPLAETVYPPDVVHFYCDNMQAYHLVVDWMSALDHHPLRPNMTMNSAACGGNVQCFNTGEANVFLACSGSYNAGKTERGEINVAIPGADIGKVVARLAERKAATGGASVTRSGEPFPGADICKNCPLIVFKKGNAADTNAAS</sequence>
<reference evidence="1 2" key="1">
    <citation type="submission" date="2020-01" db="EMBL/GenBank/DDBJ databases">
        <title>Genome sequence of Desulfovibrio aerotolerans DSM 16695(T).</title>
        <authorList>
            <person name="Karnachuk O."/>
            <person name="Avakyan M."/>
            <person name="Mardanov A."/>
            <person name="Kadnikov V."/>
            <person name="Ravin N."/>
        </authorList>
    </citation>
    <scope>NUCLEOTIDE SEQUENCE [LARGE SCALE GENOMIC DNA]</scope>
    <source>
        <strain evidence="1 2">DSM 16695</strain>
    </source>
</reference>
<accession>A0A7C9MYG4</accession>